<evidence type="ECO:0000313" key="2">
    <source>
        <dbReference type="EMBL" id="KAK9881244.1"/>
    </source>
</evidence>
<gene>
    <name evidence="2" type="ORF">WA026_015362</name>
</gene>
<protein>
    <submittedName>
        <fullName evidence="2">Uncharacterized protein</fullName>
    </submittedName>
</protein>
<evidence type="ECO:0000313" key="3">
    <source>
        <dbReference type="Proteomes" id="UP001431783"/>
    </source>
</evidence>
<name>A0AAW1UKL2_9CUCU</name>
<reference evidence="2 3" key="1">
    <citation type="submission" date="2023-03" db="EMBL/GenBank/DDBJ databases">
        <title>Genome insight into feeding habits of ladybird beetles.</title>
        <authorList>
            <person name="Li H.-S."/>
            <person name="Huang Y.-H."/>
            <person name="Pang H."/>
        </authorList>
    </citation>
    <scope>NUCLEOTIDE SEQUENCE [LARGE SCALE GENOMIC DNA]</scope>
    <source>
        <strain evidence="2">SYSU_2023b</strain>
        <tissue evidence="2">Whole body</tissue>
    </source>
</reference>
<dbReference type="AlphaFoldDB" id="A0AAW1UKL2"/>
<comment type="caution">
    <text evidence="2">The sequence shown here is derived from an EMBL/GenBank/DDBJ whole genome shotgun (WGS) entry which is preliminary data.</text>
</comment>
<sequence>MDIIGSHYNSNVPIMLQKPGNQGYKSTKMLTQIKETLDFIREAYFQTNDKEILDQYKRYKGFYLKYARWERKNQNQKKIMLASNKQKMTWTLINEETGRRKNHSNNPPPAEMLNKYFTTIASTIIADIPNVERSAGSYLKERKNFKSLFFRPIVEGDIFKYIQKMAPKSTQDIFEMNTVVVKSIMEFISRVTNLSHPTHRLECLKELGNILKENPYPLKSINKLLFSSNQKPGLSGMSSVEPIVRNKDDDSSNDELSPEQDSCSYRTLSYIEELTSRLSNVFGSDNVRIAKKHIKTISTLFTRAKTPLTL</sequence>
<organism evidence="2 3">
    <name type="scientific">Henosepilachna vigintioctopunctata</name>
    <dbReference type="NCBI Taxonomy" id="420089"/>
    <lineage>
        <taxon>Eukaryota</taxon>
        <taxon>Metazoa</taxon>
        <taxon>Ecdysozoa</taxon>
        <taxon>Arthropoda</taxon>
        <taxon>Hexapoda</taxon>
        <taxon>Insecta</taxon>
        <taxon>Pterygota</taxon>
        <taxon>Neoptera</taxon>
        <taxon>Endopterygota</taxon>
        <taxon>Coleoptera</taxon>
        <taxon>Polyphaga</taxon>
        <taxon>Cucujiformia</taxon>
        <taxon>Coccinelloidea</taxon>
        <taxon>Coccinellidae</taxon>
        <taxon>Epilachninae</taxon>
        <taxon>Epilachnini</taxon>
        <taxon>Henosepilachna</taxon>
    </lineage>
</organism>
<accession>A0AAW1UKL2</accession>
<evidence type="ECO:0000256" key="1">
    <source>
        <dbReference type="SAM" id="MobiDB-lite"/>
    </source>
</evidence>
<keyword evidence="3" id="KW-1185">Reference proteome</keyword>
<dbReference type="EMBL" id="JARQZJ010000068">
    <property type="protein sequence ID" value="KAK9881244.1"/>
    <property type="molecule type" value="Genomic_DNA"/>
</dbReference>
<dbReference type="Proteomes" id="UP001431783">
    <property type="component" value="Unassembled WGS sequence"/>
</dbReference>
<proteinExistence type="predicted"/>
<feature type="region of interest" description="Disordered" evidence="1">
    <location>
        <begin position="231"/>
        <end position="261"/>
    </location>
</feature>